<accession>A0A240E9R7</accession>
<dbReference type="AlphaFoldDB" id="A0A240E9R7"/>
<sequence length="345" mass="40658">MDGMLVPEKKSAQLAEQLYKLQKAYLKNMLLGEKSQQHQQQFIEHIFKIADQITLNQVIDLQQLTGVVREQAFKINLAPPLLSVIGEITQNQHQQLIKNHAPLKSVISDQQVEHWIRKILELENVFDYIKNYIEQTPQIRVLCAYWIHQNIAKYTPEPVHTLSDKTKAKLPPRIQQFIQLQQQKLEEKLEEKTAQLFQQQLLFLFSLEQEEYLALALSLWDNLKQKPISEFASKISPLDTEEIFILAYEFWKDYRHNSGVQDMIHRSIQYFYHTFENESLFYLFESTGLKVNDIQTEAQRFAPSILQRLDQLDLLDQFIDLIIAPFFQQQTTLDQIASFLDHQAE</sequence>
<evidence type="ECO:0000313" key="2">
    <source>
        <dbReference type="Proteomes" id="UP000219042"/>
    </source>
</evidence>
<evidence type="ECO:0000313" key="1">
    <source>
        <dbReference type="EMBL" id="SNX44949.1"/>
    </source>
</evidence>
<organism evidence="1 2">
    <name type="scientific">Acinetobacter puyangensis</name>
    <dbReference type="NCBI Taxonomy" id="1096779"/>
    <lineage>
        <taxon>Bacteria</taxon>
        <taxon>Pseudomonadati</taxon>
        <taxon>Pseudomonadota</taxon>
        <taxon>Gammaproteobacteria</taxon>
        <taxon>Moraxellales</taxon>
        <taxon>Moraxellaceae</taxon>
        <taxon>Acinetobacter</taxon>
    </lineage>
</organism>
<proteinExistence type="predicted"/>
<name>A0A240E9R7_9GAMM</name>
<dbReference type="EMBL" id="OANT01000004">
    <property type="protein sequence ID" value="SNX44949.1"/>
    <property type="molecule type" value="Genomic_DNA"/>
</dbReference>
<keyword evidence="2" id="KW-1185">Reference proteome</keyword>
<protein>
    <submittedName>
        <fullName evidence="1">Uncharacterized protein</fullName>
    </submittedName>
</protein>
<gene>
    <name evidence="1" type="ORF">SAMN05421731_104316</name>
</gene>
<dbReference type="Proteomes" id="UP000219042">
    <property type="component" value="Unassembled WGS sequence"/>
</dbReference>
<reference evidence="2" key="1">
    <citation type="submission" date="2016-09" db="EMBL/GenBank/DDBJ databases">
        <authorList>
            <person name="Varghese N."/>
            <person name="Submissions S."/>
        </authorList>
    </citation>
    <scope>NUCLEOTIDE SEQUENCE [LARGE SCALE GENOMIC DNA]</scope>
    <source>
        <strain evidence="2">ANC 4466</strain>
    </source>
</reference>